<evidence type="ECO:0008006" key="4">
    <source>
        <dbReference type="Google" id="ProtNLM"/>
    </source>
</evidence>
<dbReference type="Proteomes" id="UP000550729">
    <property type="component" value="Unassembled WGS sequence"/>
</dbReference>
<evidence type="ECO:0000256" key="1">
    <source>
        <dbReference type="SAM" id="Phobius"/>
    </source>
</evidence>
<dbReference type="RefSeq" id="WP_170194575.1">
    <property type="nucleotide sequence ID" value="NZ_JABBNB010000011.1"/>
</dbReference>
<keyword evidence="1" id="KW-0812">Transmembrane</keyword>
<name>A0A848L351_9ACTN</name>
<organism evidence="2 3">
    <name type="scientific">Gordonia asplenii</name>
    <dbReference type="NCBI Taxonomy" id="2725283"/>
    <lineage>
        <taxon>Bacteria</taxon>
        <taxon>Bacillati</taxon>
        <taxon>Actinomycetota</taxon>
        <taxon>Actinomycetes</taxon>
        <taxon>Mycobacteriales</taxon>
        <taxon>Gordoniaceae</taxon>
        <taxon>Gordonia</taxon>
    </lineage>
</organism>
<feature type="transmembrane region" description="Helical" evidence="1">
    <location>
        <begin position="57"/>
        <end position="81"/>
    </location>
</feature>
<comment type="caution">
    <text evidence="2">The sequence shown here is derived from an EMBL/GenBank/DDBJ whole genome shotgun (WGS) entry which is preliminary data.</text>
</comment>
<keyword evidence="1" id="KW-1133">Transmembrane helix</keyword>
<sequence>MNHLPATVHRLVVLVLGVCAVVVGVGALAWRLTIDPVDDWIERIDTGAAVRFADGTWWTAVLVGIAVLAVVVAAVLLVTVIRPMKAQRVLLPASTPNGELTVAPGLLATAAANDLARDPMVLAASGRAINDRGHQIIRLTVQAHSTRSYADLAKVCSRATDALADALAGAPVEIQVLLQLKHPDPGQRLNTPAPAAETDDVAAIAADRN</sequence>
<evidence type="ECO:0000313" key="3">
    <source>
        <dbReference type="Proteomes" id="UP000550729"/>
    </source>
</evidence>
<proteinExistence type="predicted"/>
<accession>A0A848L351</accession>
<dbReference type="EMBL" id="JABBNB010000011">
    <property type="protein sequence ID" value="NMO02078.1"/>
    <property type="molecule type" value="Genomic_DNA"/>
</dbReference>
<dbReference type="AlphaFoldDB" id="A0A848L351"/>
<evidence type="ECO:0000313" key="2">
    <source>
        <dbReference type="EMBL" id="NMO02078.1"/>
    </source>
</evidence>
<protein>
    <recommendedName>
        <fullName evidence="4">Alkaline shock response membrane anchor protein AmaP</fullName>
    </recommendedName>
</protein>
<keyword evidence="1" id="KW-0472">Membrane</keyword>
<reference evidence="2 3" key="1">
    <citation type="submission" date="2020-04" db="EMBL/GenBank/DDBJ databases">
        <title>Gordonia sp. nov. TBRC 11910.</title>
        <authorList>
            <person name="Suriyachadkun C."/>
        </authorList>
    </citation>
    <scope>NUCLEOTIDE SEQUENCE [LARGE SCALE GENOMIC DNA]</scope>
    <source>
        <strain evidence="2 3">TBRC 11910</strain>
    </source>
</reference>
<gene>
    <name evidence="2" type="ORF">HH308_12735</name>
</gene>
<feature type="transmembrane region" description="Helical" evidence="1">
    <location>
        <begin position="12"/>
        <end position="30"/>
    </location>
</feature>
<keyword evidence="3" id="KW-1185">Reference proteome</keyword>